<evidence type="ECO:0000256" key="5">
    <source>
        <dbReference type="ARBA" id="ARBA00023163"/>
    </source>
</evidence>
<proteinExistence type="predicted"/>
<dbReference type="GO" id="GO:0043565">
    <property type="term" value="F:sequence-specific DNA binding"/>
    <property type="evidence" value="ECO:0007669"/>
    <property type="project" value="TreeGrafter"/>
</dbReference>
<feature type="domain" description="TCP" evidence="8">
    <location>
        <begin position="122"/>
        <end position="180"/>
    </location>
</feature>
<feature type="region of interest" description="Disordered" evidence="7">
    <location>
        <begin position="219"/>
        <end position="243"/>
    </location>
</feature>
<evidence type="ECO:0000259" key="9">
    <source>
        <dbReference type="PROSITE" id="PS51370"/>
    </source>
</evidence>
<dbReference type="GO" id="GO:0005634">
    <property type="term" value="C:nucleus"/>
    <property type="evidence" value="ECO:0007669"/>
    <property type="project" value="UniProtKB-SubCell"/>
</dbReference>
<comment type="subcellular location">
    <subcellularLocation>
        <location evidence="1">Nucleus</location>
    </subcellularLocation>
</comment>
<evidence type="ECO:0000256" key="6">
    <source>
        <dbReference type="ARBA" id="ARBA00023242"/>
    </source>
</evidence>
<keyword evidence="5" id="KW-0804">Transcription</keyword>
<keyword evidence="3" id="KW-0805">Transcription regulation</keyword>
<accession>A0A1J6ICT7</accession>
<keyword evidence="6" id="KW-0539">Nucleus</keyword>
<dbReference type="SMR" id="A0A1J6ICT7"/>
<protein>
    <submittedName>
        <fullName evidence="10">Transcription factor teosinte branched 1</fullName>
    </submittedName>
</protein>
<feature type="domain" description="R" evidence="9">
    <location>
        <begin position="257"/>
        <end position="274"/>
    </location>
</feature>
<evidence type="ECO:0000259" key="8">
    <source>
        <dbReference type="PROSITE" id="PS51369"/>
    </source>
</evidence>
<evidence type="ECO:0000313" key="11">
    <source>
        <dbReference type="Proteomes" id="UP000187609"/>
    </source>
</evidence>
<evidence type="ECO:0000256" key="3">
    <source>
        <dbReference type="ARBA" id="ARBA00023015"/>
    </source>
</evidence>
<evidence type="ECO:0000256" key="4">
    <source>
        <dbReference type="ARBA" id="ARBA00023125"/>
    </source>
</evidence>
<dbReference type="PROSITE" id="PS51370">
    <property type="entry name" value="R"/>
    <property type="match status" value="1"/>
</dbReference>
<name>A0A1J6ICT7_NICAT</name>
<keyword evidence="4" id="KW-0238">DNA-binding</keyword>
<keyword evidence="11" id="KW-1185">Reference proteome</keyword>
<dbReference type="STRING" id="49451.A0A1J6ICT7"/>
<dbReference type="InterPro" id="IPR017887">
    <property type="entry name" value="TF_TCP_subgr"/>
</dbReference>
<dbReference type="InterPro" id="IPR005333">
    <property type="entry name" value="Transcription_factor_TCP"/>
</dbReference>
<reference evidence="10" key="1">
    <citation type="submission" date="2016-11" db="EMBL/GenBank/DDBJ databases">
        <title>The genome of Nicotiana attenuata.</title>
        <authorList>
            <person name="Xu S."/>
            <person name="Brockmoeller T."/>
            <person name="Gaquerel E."/>
            <person name="Navarro A."/>
            <person name="Kuhl H."/>
            <person name="Gase K."/>
            <person name="Ling Z."/>
            <person name="Zhou W."/>
            <person name="Kreitzer C."/>
            <person name="Stanke M."/>
            <person name="Tang H."/>
            <person name="Lyons E."/>
            <person name="Pandey P."/>
            <person name="Pandey S.P."/>
            <person name="Timmermann B."/>
            <person name="Baldwin I.T."/>
        </authorList>
    </citation>
    <scope>NUCLEOTIDE SEQUENCE [LARGE SCALE GENOMIC DNA]</scope>
    <source>
        <strain evidence="10">UT</strain>
    </source>
</reference>
<dbReference type="AlphaFoldDB" id="A0A1J6ICT7"/>
<dbReference type="GO" id="GO:2000032">
    <property type="term" value="P:regulation of secondary shoot formation"/>
    <property type="evidence" value="ECO:0007669"/>
    <property type="project" value="TreeGrafter"/>
</dbReference>
<keyword evidence="2" id="KW-0217">Developmental protein</keyword>
<dbReference type="Proteomes" id="UP000187609">
    <property type="component" value="Unassembled WGS sequence"/>
</dbReference>
<gene>
    <name evidence="10" type="primary">TB1_1</name>
    <name evidence="10" type="ORF">A4A49_09958</name>
</gene>
<dbReference type="Gramene" id="OIT02861">
    <property type="protein sequence ID" value="OIT02861"/>
    <property type="gene ID" value="A4A49_09958"/>
</dbReference>
<comment type="caution">
    <text evidence="10">The sequence shown here is derived from an EMBL/GenBank/DDBJ whole genome shotgun (WGS) entry which is preliminary data.</text>
</comment>
<dbReference type="PROSITE" id="PS51369">
    <property type="entry name" value="TCP"/>
    <property type="match status" value="1"/>
</dbReference>
<evidence type="ECO:0000256" key="2">
    <source>
        <dbReference type="ARBA" id="ARBA00022473"/>
    </source>
</evidence>
<dbReference type="OMA" id="CEEPGTH"/>
<evidence type="ECO:0000256" key="7">
    <source>
        <dbReference type="SAM" id="MobiDB-lite"/>
    </source>
</evidence>
<evidence type="ECO:0000313" key="10">
    <source>
        <dbReference type="EMBL" id="OIT02861.1"/>
    </source>
</evidence>
<dbReference type="PANTHER" id="PTHR31072">
    <property type="entry name" value="TRANSCRIPTION FACTOR TCP4-RELATED"/>
    <property type="match status" value="1"/>
</dbReference>
<evidence type="ECO:0000256" key="1">
    <source>
        <dbReference type="ARBA" id="ARBA00004123"/>
    </source>
</evidence>
<sequence>MYPPSNSCNYSPIFNITSPCMQYGDELFFQYYHDHFLQEQQVPFIEDQSVDNLADSTETVTNKETVINTDSVKVLYNTETVTNNQCWGGNEGVEGRDKKRGEMSSTTSIIRGRIQKNKRCSNKDRHSKINTARGLRDRRMRLSLDAARKFFSLQDMLGFDKASKTVEWLLNKSESEIEELAKGNKGGEALPKQSCSTTTGIGAISTAISSISESEVISGTDESSSITDKKKLETAKGPSKKKAKTARRAVFDPLITRESRNQARIRARERTKIKKNLGQSKENSADDCNLVVSHGIGSPFSIFNYQQNAVGISHDQQFTDFQFCGKHVGSLGQGILGAETFFN</sequence>
<dbReference type="EMBL" id="MJEQ01037188">
    <property type="protein sequence ID" value="OIT02861.1"/>
    <property type="molecule type" value="Genomic_DNA"/>
</dbReference>
<organism evidence="10 11">
    <name type="scientific">Nicotiana attenuata</name>
    <name type="common">Coyote tobacco</name>
    <dbReference type="NCBI Taxonomy" id="49451"/>
    <lineage>
        <taxon>Eukaryota</taxon>
        <taxon>Viridiplantae</taxon>
        <taxon>Streptophyta</taxon>
        <taxon>Embryophyta</taxon>
        <taxon>Tracheophyta</taxon>
        <taxon>Spermatophyta</taxon>
        <taxon>Magnoliopsida</taxon>
        <taxon>eudicotyledons</taxon>
        <taxon>Gunneridae</taxon>
        <taxon>Pentapetalae</taxon>
        <taxon>asterids</taxon>
        <taxon>lamiids</taxon>
        <taxon>Solanales</taxon>
        <taxon>Solanaceae</taxon>
        <taxon>Nicotianoideae</taxon>
        <taxon>Nicotianeae</taxon>
        <taxon>Nicotiana</taxon>
    </lineage>
</organism>
<dbReference type="Pfam" id="PF03634">
    <property type="entry name" value="TCP"/>
    <property type="match status" value="1"/>
</dbReference>
<dbReference type="PANTHER" id="PTHR31072:SF226">
    <property type="entry name" value="TRANSCRIPTION FACTOR TCP18"/>
    <property type="match status" value="1"/>
</dbReference>
<dbReference type="GO" id="GO:0003700">
    <property type="term" value="F:DNA-binding transcription factor activity"/>
    <property type="evidence" value="ECO:0007669"/>
    <property type="project" value="InterPro"/>
</dbReference>
<dbReference type="InterPro" id="IPR017888">
    <property type="entry name" value="CYC/TB1_R_domain"/>
</dbReference>